<sequence length="43" mass="4883">MTITVSSVYNVHTKIRNYLQEPYMFLSKSGKKSGSNLLKDCSL</sequence>
<organism evidence="1 2">
    <name type="scientific">Hoylesella oralis ATCC 33269</name>
    <dbReference type="NCBI Taxonomy" id="873533"/>
    <lineage>
        <taxon>Bacteria</taxon>
        <taxon>Pseudomonadati</taxon>
        <taxon>Bacteroidota</taxon>
        <taxon>Bacteroidia</taxon>
        <taxon>Bacteroidales</taxon>
        <taxon>Prevotellaceae</taxon>
        <taxon>Hoylesella</taxon>
    </lineage>
</organism>
<name>E7RMR6_9BACT</name>
<dbReference type="EMBL" id="AEPE02000002">
    <property type="protein sequence ID" value="EFZ38047.1"/>
    <property type="molecule type" value="Genomic_DNA"/>
</dbReference>
<keyword evidence="2" id="KW-1185">Reference proteome</keyword>
<evidence type="ECO:0000313" key="2">
    <source>
        <dbReference type="Proteomes" id="UP000005580"/>
    </source>
</evidence>
<protein>
    <submittedName>
        <fullName evidence="1">Uncharacterized protein</fullName>
    </submittedName>
</protein>
<dbReference type="AlphaFoldDB" id="E7RMR6"/>
<proteinExistence type="predicted"/>
<accession>E7RMR6</accession>
<comment type="caution">
    <text evidence="1">The sequence shown here is derived from an EMBL/GenBank/DDBJ whole genome shotgun (WGS) entry which is preliminary data.</text>
</comment>
<dbReference type="Proteomes" id="UP000005580">
    <property type="component" value="Unassembled WGS sequence"/>
</dbReference>
<evidence type="ECO:0000313" key="1">
    <source>
        <dbReference type="EMBL" id="EFZ38047.1"/>
    </source>
</evidence>
<gene>
    <name evidence="1" type="ORF">HMPREF0663_10416</name>
</gene>
<dbReference type="HOGENOM" id="CLU_3237775_0_0_10"/>
<reference evidence="1" key="1">
    <citation type="submission" date="2011-01" db="EMBL/GenBank/DDBJ databases">
        <authorList>
            <person name="Muzny D."/>
            <person name="Qin X."/>
            <person name="Buhay C."/>
            <person name="Dugan-Rocha S."/>
            <person name="Ding Y."/>
            <person name="Chen G."/>
            <person name="Hawes A."/>
            <person name="Holder M."/>
            <person name="Jhangiani S."/>
            <person name="Johnson A."/>
            <person name="Khan Z."/>
            <person name="Li Z."/>
            <person name="Liu W."/>
            <person name="Liu X."/>
            <person name="Perez L."/>
            <person name="Shen H."/>
            <person name="Wang Q."/>
            <person name="Watt J."/>
            <person name="Xi L."/>
            <person name="Xin Y."/>
            <person name="Zhou J."/>
            <person name="Deng J."/>
            <person name="Jiang H."/>
            <person name="Liu Y."/>
            <person name="Qu J."/>
            <person name="Song X.-Z."/>
            <person name="Zhang L."/>
            <person name="Villasana D."/>
            <person name="Johnson A."/>
            <person name="Liu J."/>
            <person name="Liyanage D."/>
            <person name="Lorensuhewa L."/>
            <person name="Robinson T."/>
            <person name="Song A."/>
            <person name="Song B.-B."/>
            <person name="Dinh H."/>
            <person name="Thornton R."/>
            <person name="Coyle M."/>
            <person name="Francisco L."/>
            <person name="Jackson L."/>
            <person name="Javaid M."/>
            <person name="Korchina V."/>
            <person name="Kovar C."/>
            <person name="Mata R."/>
            <person name="Mathew T."/>
            <person name="Ngo R."/>
            <person name="Nguyen L."/>
            <person name="Nguyen N."/>
            <person name="Okwuonu G."/>
            <person name="Ongeri F."/>
            <person name="Pham C."/>
            <person name="Simmons D."/>
            <person name="Wilczek-Boney K."/>
            <person name="Hale W."/>
            <person name="Jakkamsetti A."/>
            <person name="Pham P."/>
            <person name="Ruth R."/>
            <person name="San Lucas F."/>
            <person name="Warren J."/>
            <person name="Zhang J."/>
            <person name="Zhao Z."/>
            <person name="Zhou C."/>
            <person name="Zhu D."/>
            <person name="Lee S."/>
            <person name="Bess C."/>
            <person name="Blankenburg K."/>
            <person name="Forbes L."/>
            <person name="Fu Q."/>
            <person name="Gubbala S."/>
            <person name="Hirani K."/>
            <person name="Jayaseelan J.C."/>
            <person name="Lara F."/>
            <person name="Munidasa M."/>
            <person name="Palculict T."/>
            <person name="Patil S."/>
            <person name="Pu L.-L."/>
            <person name="Saada N."/>
            <person name="Tang L."/>
            <person name="Weissenberger G."/>
            <person name="Zhu Y."/>
            <person name="Hemphill L."/>
            <person name="Shang Y."/>
            <person name="Youmans B."/>
            <person name="Ayvaz T."/>
            <person name="Ross M."/>
            <person name="Santibanez J."/>
            <person name="Aqrawi P."/>
            <person name="Gross S."/>
            <person name="Joshi V."/>
            <person name="Fowler G."/>
            <person name="Nazareth L."/>
            <person name="Reid J."/>
            <person name="Worley K."/>
            <person name="Petrosino J."/>
            <person name="Highlander S."/>
            <person name="Gibbs R."/>
        </authorList>
    </citation>
    <scope>NUCLEOTIDE SEQUENCE [LARGE SCALE GENOMIC DNA]</scope>
    <source>
        <strain evidence="1">ATCC 33269</strain>
    </source>
</reference>